<dbReference type="Gene3D" id="3.40.50.2300">
    <property type="match status" value="1"/>
</dbReference>
<accession>A0AAV4WI05</accession>
<dbReference type="EMBL" id="BPLQ01014694">
    <property type="protein sequence ID" value="GIY82181.1"/>
    <property type="molecule type" value="Genomic_DNA"/>
</dbReference>
<reference evidence="6 7" key="1">
    <citation type="submission" date="2021-06" db="EMBL/GenBank/DDBJ databases">
        <title>Caerostris darwini draft genome.</title>
        <authorList>
            <person name="Kono N."/>
            <person name="Arakawa K."/>
        </authorList>
    </citation>
    <scope>NUCLEOTIDE SEQUENCE [LARGE SCALE GENOMIC DNA]</scope>
</reference>
<evidence type="ECO:0000256" key="4">
    <source>
        <dbReference type="ARBA" id="ARBA00023136"/>
    </source>
</evidence>
<keyword evidence="4" id="KW-0472">Membrane</keyword>
<evidence type="ECO:0000256" key="1">
    <source>
        <dbReference type="ARBA" id="ARBA00004370"/>
    </source>
</evidence>
<name>A0AAV4WI05_9ARAC</name>
<keyword evidence="3" id="KW-1133">Transmembrane helix</keyword>
<dbReference type="GO" id="GO:0016020">
    <property type="term" value="C:membrane"/>
    <property type="evidence" value="ECO:0007669"/>
    <property type="project" value="UniProtKB-SubCell"/>
</dbReference>
<dbReference type="AlphaFoldDB" id="A0AAV4WI05"/>
<protein>
    <submittedName>
        <fullName evidence="6">ANF_receptor domain-containing protein</fullName>
    </submittedName>
</protein>
<proteinExistence type="predicted"/>
<keyword evidence="7" id="KW-1185">Reference proteome</keyword>
<feature type="domain" description="Receptor ligand binding region" evidence="5">
    <location>
        <begin position="15"/>
        <end position="101"/>
    </location>
</feature>
<evidence type="ECO:0000313" key="7">
    <source>
        <dbReference type="Proteomes" id="UP001054837"/>
    </source>
</evidence>
<dbReference type="InterPro" id="IPR001828">
    <property type="entry name" value="ANF_lig-bd_rcpt"/>
</dbReference>
<dbReference type="Proteomes" id="UP001054837">
    <property type="component" value="Unassembled WGS sequence"/>
</dbReference>
<dbReference type="Pfam" id="PF01094">
    <property type="entry name" value="ANF_receptor"/>
    <property type="match status" value="1"/>
</dbReference>
<keyword evidence="2" id="KW-0812">Transmembrane</keyword>
<sequence length="115" mass="12788">MFLDGFNFVLYLFPACQQVNSGVSAIFGPQNPLLGGHVQSLCDALDIPHIEARLDVESEVKEFSINLHPSPWLLGKAVRDLTKYLNWTKVAIIYEEDAGESYSPPLILKSNALLK</sequence>
<dbReference type="SUPFAM" id="SSF53822">
    <property type="entry name" value="Periplasmic binding protein-like I"/>
    <property type="match status" value="1"/>
</dbReference>
<comment type="subcellular location">
    <subcellularLocation>
        <location evidence="1">Membrane</location>
    </subcellularLocation>
</comment>
<organism evidence="6 7">
    <name type="scientific">Caerostris darwini</name>
    <dbReference type="NCBI Taxonomy" id="1538125"/>
    <lineage>
        <taxon>Eukaryota</taxon>
        <taxon>Metazoa</taxon>
        <taxon>Ecdysozoa</taxon>
        <taxon>Arthropoda</taxon>
        <taxon>Chelicerata</taxon>
        <taxon>Arachnida</taxon>
        <taxon>Araneae</taxon>
        <taxon>Araneomorphae</taxon>
        <taxon>Entelegynae</taxon>
        <taxon>Araneoidea</taxon>
        <taxon>Araneidae</taxon>
        <taxon>Caerostris</taxon>
    </lineage>
</organism>
<evidence type="ECO:0000313" key="6">
    <source>
        <dbReference type="EMBL" id="GIY82181.1"/>
    </source>
</evidence>
<evidence type="ECO:0000259" key="5">
    <source>
        <dbReference type="Pfam" id="PF01094"/>
    </source>
</evidence>
<gene>
    <name evidence="6" type="primary">AVEN_116796_1</name>
    <name evidence="6" type="ORF">CDAR_173171</name>
</gene>
<evidence type="ECO:0000256" key="3">
    <source>
        <dbReference type="ARBA" id="ARBA00022989"/>
    </source>
</evidence>
<comment type="caution">
    <text evidence="6">The sequence shown here is derived from an EMBL/GenBank/DDBJ whole genome shotgun (WGS) entry which is preliminary data.</text>
</comment>
<dbReference type="InterPro" id="IPR028082">
    <property type="entry name" value="Peripla_BP_I"/>
</dbReference>
<evidence type="ECO:0000256" key="2">
    <source>
        <dbReference type="ARBA" id="ARBA00022692"/>
    </source>
</evidence>